<keyword evidence="1" id="KW-1133">Transmembrane helix</keyword>
<evidence type="ECO:0000313" key="2">
    <source>
        <dbReference type="EMBL" id="GMK58843.1"/>
    </source>
</evidence>
<evidence type="ECO:0000313" key="3">
    <source>
        <dbReference type="Proteomes" id="UP001222932"/>
    </source>
</evidence>
<reference evidence="2" key="1">
    <citation type="journal article" date="2023" name="BMC Genomics">
        <title>Chromosome-level genome assemblies of Cutaneotrichosporon spp. (Trichosporonales, Basidiomycota) reveal imbalanced evolution between nucleotide sequences and chromosome synteny.</title>
        <authorList>
            <person name="Kobayashi Y."/>
            <person name="Kayamori A."/>
            <person name="Aoki K."/>
            <person name="Shiwa Y."/>
            <person name="Matsutani M."/>
            <person name="Fujita N."/>
            <person name="Sugita T."/>
            <person name="Iwasaki W."/>
            <person name="Tanaka N."/>
            <person name="Takashima M."/>
        </authorList>
    </citation>
    <scope>NUCLEOTIDE SEQUENCE</scope>
    <source>
        <strain evidence="2">HIS016</strain>
    </source>
</reference>
<dbReference type="EMBL" id="BTCM01000006">
    <property type="protein sequence ID" value="GMK58843.1"/>
    <property type="molecule type" value="Genomic_DNA"/>
</dbReference>
<feature type="transmembrane region" description="Helical" evidence="1">
    <location>
        <begin position="6"/>
        <end position="33"/>
    </location>
</feature>
<accession>A0AAD3TXR0</accession>
<keyword evidence="1" id="KW-0472">Membrane</keyword>
<feature type="transmembrane region" description="Helical" evidence="1">
    <location>
        <begin position="45"/>
        <end position="66"/>
    </location>
</feature>
<comment type="caution">
    <text evidence="2">The sequence shown here is derived from an EMBL/GenBank/DDBJ whole genome shotgun (WGS) entry which is preliminary data.</text>
</comment>
<reference evidence="2" key="2">
    <citation type="submission" date="2023-06" db="EMBL/GenBank/DDBJ databases">
        <authorList>
            <person name="Kobayashi Y."/>
            <person name="Kayamori A."/>
            <person name="Aoki K."/>
            <person name="Shiwa Y."/>
            <person name="Fujita N."/>
            <person name="Sugita T."/>
            <person name="Iwasaki W."/>
            <person name="Tanaka N."/>
            <person name="Takashima M."/>
        </authorList>
    </citation>
    <scope>NUCLEOTIDE SEQUENCE</scope>
    <source>
        <strain evidence="2">HIS016</strain>
    </source>
</reference>
<dbReference type="AlphaFoldDB" id="A0AAD3TXR0"/>
<gene>
    <name evidence="2" type="ORF">CspeluHIS016_0602850</name>
</gene>
<sequence>MPTRLPIFVLVIFWLLGPLVPAGLLLACGFVVNSDTIAKSTSQQAGWIILLILGAVALIPPFLLSYHRLNHIWDISSHIGDGWYKLVLASTLALLLLGTSGLGFLTGFWYASPCHVYSEWRMRWLIALSFSIVLYAAALILDLYIMGHQDSESVDGQRIAWNIYTPSTLPTHRQAEATARCGGGVYYPKIEHITHENATGTSFDVPAYYQHAASMNARYGGPAIGWNHLLRRSLGAPAAPGLEPPALFGVVLRFLCLFFIDVLIYAHFAWVPQSTWREPHMAVTRGRNDQDTELEALVAELRLENAQLRLKAYA</sequence>
<dbReference type="PROSITE" id="PS51257">
    <property type="entry name" value="PROKAR_LIPOPROTEIN"/>
    <property type="match status" value="1"/>
</dbReference>
<feature type="transmembrane region" description="Helical" evidence="1">
    <location>
        <begin position="86"/>
        <end position="112"/>
    </location>
</feature>
<keyword evidence="3" id="KW-1185">Reference proteome</keyword>
<name>A0AAD3TXR0_9TREE</name>
<feature type="transmembrane region" description="Helical" evidence="1">
    <location>
        <begin position="124"/>
        <end position="145"/>
    </location>
</feature>
<dbReference type="Proteomes" id="UP001222932">
    <property type="component" value="Unassembled WGS sequence"/>
</dbReference>
<organism evidence="2 3">
    <name type="scientific">Cutaneotrichosporon spelunceum</name>
    <dbReference type="NCBI Taxonomy" id="1672016"/>
    <lineage>
        <taxon>Eukaryota</taxon>
        <taxon>Fungi</taxon>
        <taxon>Dikarya</taxon>
        <taxon>Basidiomycota</taxon>
        <taxon>Agaricomycotina</taxon>
        <taxon>Tremellomycetes</taxon>
        <taxon>Trichosporonales</taxon>
        <taxon>Trichosporonaceae</taxon>
        <taxon>Cutaneotrichosporon</taxon>
    </lineage>
</organism>
<proteinExistence type="predicted"/>
<keyword evidence="1" id="KW-0812">Transmembrane</keyword>
<evidence type="ECO:0000256" key="1">
    <source>
        <dbReference type="SAM" id="Phobius"/>
    </source>
</evidence>
<feature type="transmembrane region" description="Helical" evidence="1">
    <location>
        <begin position="250"/>
        <end position="271"/>
    </location>
</feature>
<protein>
    <submittedName>
        <fullName evidence="2">Uncharacterized protein</fullName>
    </submittedName>
</protein>